<dbReference type="AlphaFoldDB" id="A0A366D1G9"/>
<name>A0A366D1G9_9GAMM</name>
<accession>A0A366D1G9</accession>
<reference evidence="6 7" key="1">
    <citation type="submission" date="2018-06" db="EMBL/GenBank/DDBJ databases">
        <title>Genomic Encyclopedia of Type Strains, Phase III (KMG-III): the genomes of soil and plant-associated and newly described type strains.</title>
        <authorList>
            <person name="Whitman W."/>
        </authorList>
    </citation>
    <scope>NUCLEOTIDE SEQUENCE [LARGE SCALE GENOMIC DNA]</scope>
    <source>
        <strain evidence="6 7">CECT 7732</strain>
    </source>
</reference>
<organism evidence="6 7">
    <name type="scientific">Marinomonas aquiplantarum</name>
    <dbReference type="NCBI Taxonomy" id="491951"/>
    <lineage>
        <taxon>Bacteria</taxon>
        <taxon>Pseudomonadati</taxon>
        <taxon>Pseudomonadota</taxon>
        <taxon>Gammaproteobacteria</taxon>
        <taxon>Oceanospirillales</taxon>
        <taxon>Oceanospirillaceae</taxon>
        <taxon>Marinomonas</taxon>
    </lineage>
</organism>
<dbReference type="Proteomes" id="UP000252086">
    <property type="component" value="Unassembled WGS sequence"/>
</dbReference>
<keyword evidence="4" id="KW-0804">Transcription</keyword>
<sequence length="305" mass="34538">MFEAMEQFVRVVELGSFSAAAESLGKKPSSITRKVNQLEHEVKTKLLIRSTRRLDLTPDGEQFYNQCKQILQSVHTAKHSFVKEDAKVDGSLGIATFDSIGRAILVPLIAQFRQKHPDTKIAISLDNNLSDLHKGPFDLAIRYGRPDDSSLLFRPLRLMPNVLVASPSYLQQSAPIESPEDLKSHACLAFYRSRQHTWWHFKKGTEHRKIRIDPMLSSEGGTPLLMWAKAHQGITLVSKLFIEEDLKDGRLVEVLPNWQASLTEQDNAMLYLVWKPSSAQKPIVRAMINDIVEALSDRPKEFVQA</sequence>
<evidence type="ECO:0000256" key="3">
    <source>
        <dbReference type="ARBA" id="ARBA00023125"/>
    </source>
</evidence>
<dbReference type="GO" id="GO:0003700">
    <property type="term" value="F:DNA-binding transcription factor activity"/>
    <property type="evidence" value="ECO:0007669"/>
    <property type="project" value="InterPro"/>
</dbReference>
<dbReference type="InterPro" id="IPR058163">
    <property type="entry name" value="LysR-type_TF_proteobact-type"/>
</dbReference>
<dbReference type="InterPro" id="IPR000847">
    <property type="entry name" value="LysR_HTH_N"/>
</dbReference>
<evidence type="ECO:0000313" key="7">
    <source>
        <dbReference type="Proteomes" id="UP000252086"/>
    </source>
</evidence>
<keyword evidence="2" id="KW-0805">Transcription regulation</keyword>
<dbReference type="SUPFAM" id="SSF46785">
    <property type="entry name" value="Winged helix' DNA-binding domain"/>
    <property type="match status" value="1"/>
</dbReference>
<dbReference type="GO" id="GO:0003677">
    <property type="term" value="F:DNA binding"/>
    <property type="evidence" value="ECO:0007669"/>
    <property type="project" value="UniProtKB-KW"/>
</dbReference>
<evidence type="ECO:0000313" key="6">
    <source>
        <dbReference type="EMBL" id="RBO83927.1"/>
    </source>
</evidence>
<dbReference type="FunFam" id="1.10.10.10:FF:000001">
    <property type="entry name" value="LysR family transcriptional regulator"/>
    <property type="match status" value="1"/>
</dbReference>
<comment type="caution">
    <text evidence="6">The sequence shown here is derived from an EMBL/GenBank/DDBJ whole genome shotgun (WGS) entry which is preliminary data.</text>
</comment>
<evidence type="ECO:0000256" key="2">
    <source>
        <dbReference type="ARBA" id="ARBA00023015"/>
    </source>
</evidence>
<dbReference type="Pfam" id="PF03466">
    <property type="entry name" value="LysR_substrate"/>
    <property type="match status" value="1"/>
</dbReference>
<dbReference type="EMBL" id="QNRF01000003">
    <property type="protein sequence ID" value="RBO83927.1"/>
    <property type="molecule type" value="Genomic_DNA"/>
</dbReference>
<comment type="similarity">
    <text evidence="1">Belongs to the LysR transcriptional regulatory family.</text>
</comment>
<keyword evidence="3 6" id="KW-0238">DNA-binding</keyword>
<feature type="domain" description="HTH lysR-type" evidence="5">
    <location>
        <begin position="1"/>
        <end position="57"/>
    </location>
</feature>
<proteinExistence type="inferred from homology"/>
<keyword evidence="7" id="KW-1185">Reference proteome</keyword>
<dbReference type="RefSeq" id="WP_113873912.1">
    <property type="nucleotide sequence ID" value="NZ_QNRF01000003.1"/>
</dbReference>
<dbReference type="OrthoDB" id="9815676at2"/>
<dbReference type="InterPro" id="IPR036390">
    <property type="entry name" value="WH_DNA-bd_sf"/>
</dbReference>
<protein>
    <submittedName>
        <fullName evidence="6">DNA-binding transcriptional LysR family regulator</fullName>
    </submittedName>
</protein>
<dbReference type="PROSITE" id="PS50931">
    <property type="entry name" value="HTH_LYSR"/>
    <property type="match status" value="1"/>
</dbReference>
<dbReference type="CDD" id="cd08422">
    <property type="entry name" value="PBP2_CrgA_like"/>
    <property type="match status" value="1"/>
</dbReference>
<dbReference type="InterPro" id="IPR036388">
    <property type="entry name" value="WH-like_DNA-bd_sf"/>
</dbReference>
<dbReference type="PANTHER" id="PTHR30537:SF5">
    <property type="entry name" value="HTH-TYPE TRANSCRIPTIONAL ACTIVATOR TTDR-RELATED"/>
    <property type="match status" value="1"/>
</dbReference>
<dbReference type="InterPro" id="IPR005119">
    <property type="entry name" value="LysR_subst-bd"/>
</dbReference>
<dbReference type="PANTHER" id="PTHR30537">
    <property type="entry name" value="HTH-TYPE TRANSCRIPTIONAL REGULATOR"/>
    <property type="match status" value="1"/>
</dbReference>
<dbReference type="Gene3D" id="3.40.190.290">
    <property type="match status" value="1"/>
</dbReference>
<evidence type="ECO:0000256" key="1">
    <source>
        <dbReference type="ARBA" id="ARBA00009437"/>
    </source>
</evidence>
<evidence type="ECO:0000259" key="5">
    <source>
        <dbReference type="PROSITE" id="PS50931"/>
    </source>
</evidence>
<dbReference type="SUPFAM" id="SSF53850">
    <property type="entry name" value="Periplasmic binding protein-like II"/>
    <property type="match status" value="1"/>
</dbReference>
<gene>
    <name evidence="6" type="ORF">DFP76_103201</name>
</gene>
<dbReference type="Pfam" id="PF00126">
    <property type="entry name" value="HTH_1"/>
    <property type="match status" value="1"/>
</dbReference>
<dbReference type="Gene3D" id="1.10.10.10">
    <property type="entry name" value="Winged helix-like DNA-binding domain superfamily/Winged helix DNA-binding domain"/>
    <property type="match status" value="1"/>
</dbReference>
<evidence type="ECO:0000256" key="4">
    <source>
        <dbReference type="ARBA" id="ARBA00023163"/>
    </source>
</evidence>